<keyword evidence="1 2" id="KW-0479">Metal-binding</keyword>
<dbReference type="Gene3D" id="3.40.390.10">
    <property type="entry name" value="Collagenase (Catalytic Domain)"/>
    <property type="match status" value="1"/>
</dbReference>
<name>A0A226DFC7_FOLCA</name>
<dbReference type="EC" id="3.4.24.-" evidence="2"/>
<dbReference type="PANTHER" id="PTHR10127:SF883">
    <property type="entry name" value="ZINC METALLOPROTEINASE NAS-8"/>
    <property type="match status" value="1"/>
</dbReference>
<feature type="chain" id="PRO_5011821219" description="Metalloendopeptidase" evidence="2">
    <location>
        <begin position="21"/>
        <end position="250"/>
    </location>
</feature>
<dbReference type="InterPro" id="IPR034035">
    <property type="entry name" value="Astacin-like_dom"/>
</dbReference>
<dbReference type="SMART" id="SM00235">
    <property type="entry name" value="ZnMc"/>
    <property type="match status" value="1"/>
</dbReference>
<dbReference type="PANTHER" id="PTHR10127">
    <property type="entry name" value="DISCOIDIN, CUB, EGF, LAMININ , AND ZINC METALLOPROTEASE DOMAIN CONTAINING"/>
    <property type="match status" value="1"/>
</dbReference>
<feature type="binding site" evidence="1">
    <location>
        <position position="151"/>
    </location>
    <ligand>
        <name>Zn(2+)</name>
        <dbReference type="ChEBI" id="CHEBI:29105"/>
        <note>catalytic</note>
    </ligand>
</feature>
<feature type="domain" description="Peptidase M12A" evidence="3">
    <location>
        <begin position="57"/>
        <end position="250"/>
    </location>
</feature>
<keyword evidence="1 2" id="KW-0645">Protease</keyword>
<dbReference type="Pfam" id="PF01400">
    <property type="entry name" value="Astacin"/>
    <property type="match status" value="1"/>
</dbReference>
<dbReference type="PRINTS" id="PR00480">
    <property type="entry name" value="ASTACIN"/>
</dbReference>
<dbReference type="OrthoDB" id="291007at2759"/>
<dbReference type="InterPro" id="IPR006026">
    <property type="entry name" value="Peptidase_Metallo"/>
</dbReference>
<dbReference type="GO" id="GO:0004222">
    <property type="term" value="F:metalloendopeptidase activity"/>
    <property type="evidence" value="ECO:0007669"/>
    <property type="project" value="UniProtKB-UniRule"/>
</dbReference>
<dbReference type="AlphaFoldDB" id="A0A226DFC7"/>
<feature type="binding site" evidence="1">
    <location>
        <position position="157"/>
    </location>
    <ligand>
        <name>Zn(2+)</name>
        <dbReference type="ChEBI" id="CHEBI:29105"/>
        <note>catalytic</note>
    </ligand>
</feature>
<dbReference type="Proteomes" id="UP000198287">
    <property type="component" value="Unassembled WGS sequence"/>
</dbReference>
<keyword evidence="1 2" id="KW-0482">Metalloprotease</keyword>
<evidence type="ECO:0000256" key="2">
    <source>
        <dbReference type="RuleBase" id="RU361183"/>
    </source>
</evidence>
<dbReference type="GO" id="GO:0008270">
    <property type="term" value="F:zinc ion binding"/>
    <property type="evidence" value="ECO:0007669"/>
    <property type="project" value="UniProtKB-UniRule"/>
</dbReference>
<gene>
    <name evidence="4" type="ORF">Fcan01_20423</name>
</gene>
<comment type="cofactor">
    <cofactor evidence="1 2">
        <name>Zn(2+)</name>
        <dbReference type="ChEBI" id="CHEBI:29105"/>
    </cofactor>
    <text evidence="1 2">Binds 1 zinc ion per subunit.</text>
</comment>
<feature type="active site" evidence="1">
    <location>
        <position position="148"/>
    </location>
</feature>
<protein>
    <recommendedName>
        <fullName evidence="2">Metalloendopeptidase</fullName>
        <ecNumber evidence="2">3.4.24.-</ecNumber>
    </recommendedName>
</protein>
<keyword evidence="1 2" id="KW-0378">Hydrolase</keyword>
<organism evidence="4 5">
    <name type="scientific">Folsomia candida</name>
    <name type="common">Springtail</name>
    <dbReference type="NCBI Taxonomy" id="158441"/>
    <lineage>
        <taxon>Eukaryota</taxon>
        <taxon>Metazoa</taxon>
        <taxon>Ecdysozoa</taxon>
        <taxon>Arthropoda</taxon>
        <taxon>Hexapoda</taxon>
        <taxon>Collembola</taxon>
        <taxon>Entomobryomorpha</taxon>
        <taxon>Isotomoidea</taxon>
        <taxon>Isotomidae</taxon>
        <taxon>Proisotominae</taxon>
        <taxon>Folsomia</taxon>
    </lineage>
</organism>
<proteinExistence type="predicted"/>
<comment type="caution">
    <text evidence="1">Lacks conserved residue(s) required for the propagation of feature annotation.</text>
</comment>
<dbReference type="GO" id="GO:0006508">
    <property type="term" value="P:proteolysis"/>
    <property type="evidence" value="ECO:0007669"/>
    <property type="project" value="UniProtKB-KW"/>
</dbReference>
<evidence type="ECO:0000256" key="1">
    <source>
        <dbReference type="PROSITE-ProRule" id="PRU01211"/>
    </source>
</evidence>
<keyword evidence="1 2" id="KW-0862">Zinc</keyword>
<comment type="caution">
    <text evidence="4">The sequence shown here is derived from an EMBL/GenBank/DDBJ whole genome shotgun (WGS) entry which is preliminary data.</text>
</comment>
<dbReference type="PROSITE" id="PS51864">
    <property type="entry name" value="ASTACIN"/>
    <property type="match status" value="1"/>
</dbReference>
<feature type="binding site" evidence="1">
    <location>
        <position position="147"/>
    </location>
    <ligand>
        <name>Zn(2+)</name>
        <dbReference type="ChEBI" id="CHEBI:29105"/>
        <note>catalytic</note>
    </ligand>
</feature>
<dbReference type="SUPFAM" id="SSF55486">
    <property type="entry name" value="Metalloproteases ('zincins'), catalytic domain"/>
    <property type="match status" value="1"/>
</dbReference>
<accession>A0A226DFC7</accession>
<sequence>MNALWVFTIVVLSFVGPVLGTGPILFTELNYSIPNGYRRLDDMILPETFFHPNSTRNAVNSADLIWPKGRIPYVIDNSLSQHSQRIYNAMGDYHSKTCIRFVPRTNEYNYVNIFSGQGCYSLIGLAKQGQQPLSLGNGCLDHGTIVHELGHAAGFFHEQNRSDRDNHLIINWANIQQGYASQFYKLDPSQNWLINGFDVSSIMLYGELSFSKDGYSRTMTNRGGQKLLEVYQKRGLSYADVQRVNKLYGC</sequence>
<dbReference type="EMBL" id="LNIX01000019">
    <property type="protein sequence ID" value="OXA44285.1"/>
    <property type="molecule type" value="Genomic_DNA"/>
</dbReference>
<keyword evidence="2" id="KW-0732">Signal</keyword>
<evidence type="ECO:0000313" key="5">
    <source>
        <dbReference type="Proteomes" id="UP000198287"/>
    </source>
</evidence>
<dbReference type="OMA" id="HINTCIR"/>
<dbReference type="CDD" id="cd04280">
    <property type="entry name" value="ZnMc_astacin_like"/>
    <property type="match status" value="1"/>
</dbReference>
<dbReference type="InterPro" id="IPR001506">
    <property type="entry name" value="Peptidase_M12A"/>
</dbReference>
<feature type="signal peptide" evidence="2">
    <location>
        <begin position="1"/>
        <end position="20"/>
    </location>
</feature>
<keyword evidence="5" id="KW-1185">Reference proteome</keyword>
<dbReference type="InterPro" id="IPR024079">
    <property type="entry name" value="MetalloPept_cat_dom_sf"/>
</dbReference>
<evidence type="ECO:0000259" key="3">
    <source>
        <dbReference type="PROSITE" id="PS51864"/>
    </source>
</evidence>
<reference evidence="4 5" key="1">
    <citation type="submission" date="2015-12" db="EMBL/GenBank/DDBJ databases">
        <title>The genome of Folsomia candida.</title>
        <authorList>
            <person name="Faddeeva A."/>
            <person name="Derks M.F."/>
            <person name="Anvar Y."/>
            <person name="Smit S."/>
            <person name="Van Straalen N."/>
            <person name="Roelofs D."/>
        </authorList>
    </citation>
    <scope>NUCLEOTIDE SEQUENCE [LARGE SCALE GENOMIC DNA]</scope>
    <source>
        <strain evidence="4 5">VU population</strain>
        <tissue evidence="4">Whole body</tissue>
    </source>
</reference>
<dbReference type="STRING" id="158441.A0A226DFC7"/>
<evidence type="ECO:0000313" key="4">
    <source>
        <dbReference type="EMBL" id="OXA44285.1"/>
    </source>
</evidence>